<dbReference type="InterPro" id="IPR050483">
    <property type="entry name" value="CoA-transferase_III_domain"/>
</dbReference>
<protein>
    <submittedName>
        <fullName evidence="2">CoA transferase</fullName>
    </submittedName>
</protein>
<comment type="caution">
    <text evidence="2">The sequence shown here is derived from an EMBL/GenBank/DDBJ whole genome shotgun (WGS) entry which is preliminary data.</text>
</comment>
<sequence length="403" mass="44233">MEKVFEGIRVIDFTNNVAGPCATAMLADMGAEVIKVERPVAGDDSRGIAPRLEGQSLQFNWFNRGKKSVELSLKSPEAQELLLRMIADADVVVESFKPGQMKKFGLDYESVVKVNPQIIYCSVSACGQTGGYASKPGFDVIAQGMSGFMDMQGDPDGAPVKCGTTIGDYIGVLDAYAGIVTALYYRKLTGEGQFIDISLLDGLISVMSPFENAATLGAHPTRSGRHHGTMAPYGIYRGKNGQSVIIAAFTANQWVKLCASMGMPALAEDERFASNVLRTKNIKELEAVIEGWLGQFDNIEDAIAVMDKNGVACCKIKSLYEVAHDEVLWERGTFVKLPLPPSYKEHREINARGPWIRYSKTPAQMLRAHDLGEDNYEILGKYGWDKAKVDSMEEEWASGFKKQ</sequence>
<accession>A0A9D1G4E2</accession>
<dbReference type="AlphaFoldDB" id="A0A9D1G4E2"/>
<evidence type="ECO:0000256" key="1">
    <source>
        <dbReference type="ARBA" id="ARBA00022679"/>
    </source>
</evidence>
<proteinExistence type="predicted"/>
<dbReference type="PANTHER" id="PTHR48207:SF3">
    <property type="entry name" value="SUCCINATE--HYDROXYMETHYLGLUTARATE COA-TRANSFERASE"/>
    <property type="match status" value="1"/>
</dbReference>
<dbReference type="PANTHER" id="PTHR48207">
    <property type="entry name" value="SUCCINATE--HYDROXYMETHYLGLUTARATE COA-TRANSFERASE"/>
    <property type="match status" value="1"/>
</dbReference>
<dbReference type="Gene3D" id="3.30.1540.10">
    <property type="entry name" value="formyl-coa transferase, domain 3"/>
    <property type="match status" value="1"/>
</dbReference>
<keyword evidence="1 2" id="KW-0808">Transferase</keyword>
<dbReference type="InterPro" id="IPR003673">
    <property type="entry name" value="CoA-Trfase_fam_III"/>
</dbReference>
<dbReference type="Proteomes" id="UP000886876">
    <property type="component" value="Unassembled WGS sequence"/>
</dbReference>
<evidence type="ECO:0000313" key="2">
    <source>
        <dbReference type="EMBL" id="HIS96469.1"/>
    </source>
</evidence>
<dbReference type="SUPFAM" id="SSF89796">
    <property type="entry name" value="CoA-transferase family III (CaiB/BaiF)"/>
    <property type="match status" value="1"/>
</dbReference>
<dbReference type="InterPro" id="IPR044855">
    <property type="entry name" value="CoA-Trfase_III_dom3_sf"/>
</dbReference>
<dbReference type="InterPro" id="IPR023606">
    <property type="entry name" value="CoA-Trfase_III_dom_1_sf"/>
</dbReference>
<gene>
    <name evidence="2" type="ORF">IAD42_00680</name>
</gene>
<dbReference type="GO" id="GO:0008410">
    <property type="term" value="F:CoA-transferase activity"/>
    <property type="evidence" value="ECO:0007669"/>
    <property type="project" value="TreeGrafter"/>
</dbReference>
<reference evidence="2" key="1">
    <citation type="submission" date="2020-10" db="EMBL/GenBank/DDBJ databases">
        <authorList>
            <person name="Gilroy R."/>
        </authorList>
    </citation>
    <scope>NUCLEOTIDE SEQUENCE</scope>
    <source>
        <strain evidence="2">ChiHecec3B27-6122</strain>
    </source>
</reference>
<evidence type="ECO:0000313" key="3">
    <source>
        <dbReference type="Proteomes" id="UP000886876"/>
    </source>
</evidence>
<name>A0A9D1G4E2_9FIRM</name>
<dbReference type="Gene3D" id="3.40.50.10540">
    <property type="entry name" value="Crotonobetainyl-coa:carnitine coa-transferase, domain 1"/>
    <property type="match status" value="1"/>
</dbReference>
<reference evidence="2" key="2">
    <citation type="journal article" date="2021" name="PeerJ">
        <title>Extensive microbial diversity within the chicken gut microbiome revealed by metagenomics and culture.</title>
        <authorList>
            <person name="Gilroy R."/>
            <person name="Ravi A."/>
            <person name="Getino M."/>
            <person name="Pursley I."/>
            <person name="Horton D.L."/>
            <person name="Alikhan N.F."/>
            <person name="Baker D."/>
            <person name="Gharbi K."/>
            <person name="Hall N."/>
            <person name="Watson M."/>
            <person name="Adriaenssens E.M."/>
            <person name="Foster-Nyarko E."/>
            <person name="Jarju S."/>
            <person name="Secka A."/>
            <person name="Antonio M."/>
            <person name="Oren A."/>
            <person name="Chaudhuri R.R."/>
            <person name="La Ragione R."/>
            <person name="Hildebrand F."/>
            <person name="Pallen M.J."/>
        </authorList>
    </citation>
    <scope>NUCLEOTIDE SEQUENCE</scope>
    <source>
        <strain evidence="2">ChiHecec3B27-6122</strain>
    </source>
</reference>
<dbReference type="Pfam" id="PF02515">
    <property type="entry name" value="CoA_transf_3"/>
    <property type="match status" value="1"/>
</dbReference>
<dbReference type="EMBL" id="DVJS01000017">
    <property type="protein sequence ID" value="HIS96469.1"/>
    <property type="molecule type" value="Genomic_DNA"/>
</dbReference>
<organism evidence="2 3">
    <name type="scientific">Candidatus Scatomorpha pullistercoris</name>
    <dbReference type="NCBI Taxonomy" id="2840929"/>
    <lineage>
        <taxon>Bacteria</taxon>
        <taxon>Bacillati</taxon>
        <taxon>Bacillota</taxon>
        <taxon>Clostridia</taxon>
        <taxon>Eubacteriales</taxon>
        <taxon>Candidatus Scatomorpha</taxon>
    </lineage>
</organism>